<evidence type="ECO:0000256" key="3">
    <source>
        <dbReference type="ARBA" id="ARBA00006603"/>
    </source>
</evidence>
<keyword evidence="12" id="KW-0653">Protein transport</keyword>
<dbReference type="AlphaFoldDB" id="A0A9W9YCU1"/>
<dbReference type="GO" id="GO:0008083">
    <property type="term" value="F:growth factor activity"/>
    <property type="evidence" value="ECO:0007669"/>
    <property type="project" value="InterPro"/>
</dbReference>
<sequence length="743" mass="83670">MNLKALLSSDEDSSSSSRPRMLSGLSDAVAGAIRRNTATSQSSSVDGEAAAADAKKSLEKSMEKAQKDAEAWRSIVMPLEEENSFIRAKLKDTQEKLQIAEAKIKEGESKKRDRKSEDEESISKERFEEMQEKLKELNQYLEAERSSRTDLEMYVAVLNTQKGVLQEDAEKLRKELHNVCRLLEQEKMSHNDLKQTWEMANVQFVENLRVQGEAFTRVWNILTPDQRTAAQQQQQPQPSSVPLPPQVTADSSSIWDSIPTVPCTNQLVSDVENVPGTSSEDDKEAGLRRVHSASDVTLNLETSSNEVSRARSVEELLSASPSGSSSPVPPPEGPSSLPGRPELPSKGPGGKVDWKNFQEAVKVSHESSLNRSCAMCVNYERQLQKMQDENQKFQNLSSNLQVALDQEKKALFKEQKMRSKLEESIASAAEDAQMQINTHAITNNKLEKLLAGLRENFEATKHGAHTQIIKLVASRDQLIQELKQMRTEYAALQDNAIQQLTQMDTDARLTEMHEQLMQIRAASEGTEEKLRSEVSFLKDRVMAEQVAKDSLEAMLQGDVDNIRDELDKLRAELNKEKTAKEEAQSQLRMSGQSKQVVIALRGQLDEINEEKTKGENENKQLKNQLQSMTEQLNQSETVQRDFVRLSQSLQMQIAQIHESETDVRWQHPEDIKACLNCQKGFKSNKDKHHCHHCGKIFCEQCTSKTIVGSKSSKPHPVCNNCYVILNKDSTSTFYNTTLADDKR</sequence>
<organism evidence="18 19">
    <name type="scientific">Desmophyllum pertusum</name>
    <dbReference type="NCBI Taxonomy" id="174260"/>
    <lineage>
        <taxon>Eukaryota</taxon>
        <taxon>Metazoa</taxon>
        <taxon>Cnidaria</taxon>
        <taxon>Anthozoa</taxon>
        <taxon>Hexacorallia</taxon>
        <taxon>Scleractinia</taxon>
        <taxon>Caryophylliina</taxon>
        <taxon>Caryophylliidae</taxon>
        <taxon>Desmophyllum</taxon>
    </lineage>
</organism>
<dbReference type="Gene3D" id="3.30.40.10">
    <property type="entry name" value="Zinc/RING finger domain, C3HC4 (zinc finger)"/>
    <property type="match status" value="1"/>
</dbReference>
<feature type="region of interest" description="Disordered" evidence="16">
    <location>
        <begin position="1"/>
        <end position="64"/>
    </location>
</feature>
<dbReference type="OrthoDB" id="79940at2759"/>
<keyword evidence="4" id="KW-0813">Transport</keyword>
<dbReference type="GO" id="GO:0005096">
    <property type="term" value="F:GTPase activator activity"/>
    <property type="evidence" value="ECO:0007669"/>
    <property type="project" value="InterPro"/>
</dbReference>
<feature type="compositionally biased region" description="Polar residues" evidence="16">
    <location>
        <begin position="36"/>
        <end position="45"/>
    </location>
</feature>
<evidence type="ECO:0000256" key="2">
    <source>
        <dbReference type="ARBA" id="ARBA00004496"/>
    </source>
</evidence>
<keyword evidence="5" id="KW-0963">Cytoplasm</keyword>
<evidence type="ECO:0000256" key="9">
    <source>
        <dbReference type="ARBA" id="ARBA00022753"/>
    </source>
</evidence>
<keyword evidence="7" id="KW-0254">Endocytosis</keyword>
<dbReference type="PROSITE" id="PS50178">
    <property type="entry name" value="ZF_FYVE"/>
    <property type="match status" value="1"/>
</dbReference>
<feature type="coiled-coil region" evidence="15">
    <location>
        <begin position="552"/>
        <end position="638"/>
    </location>
</feature>
<dbReference type="Gene3D" id="1.20.5.340">
    <property type="match status" value="1"/>
</dbReference>
<evidence type="ECO:0000256" key="10">
    <source>
        <dbReference type="ARBA" id="ARBA00022771"/>
    </source>
</evidence>
<evidence type="ECO:0000256" key="12">
    <source>
        <dbReference type="ARBA" id="ARBA00022927"/>
    </source>
</evidence>
<evidence type="ECO:0000256" key="16">
    <source>
        <dbReference type="SAM" id="MobiDB-lite"/>
    </source>
</evidence>
<dbReference type="Pfam" id="PF09311">
    <property type="entry name" value="Rab5-bind"/>
    <property type="match status" value="1"/>
</dbReference>
<accession>A0A9W9YCU1</accession>
<dbReference type="GO" id="GO:0005769">
    <property type="term" value="C:early endosome"/>
    <property type="evidence" value="ECO:0007669"/>
    <property type="project" value="UniProtKB-SubCell"/>
</dbReference>
<comment type="caution">
    <text evidence="18">The sequence shown here is derived from an EMBL/GenBank/DDBJ whole genome shotgun (WGS) entry which is preliminary data.</text>
</comment>
<dbReference type="InterPro" id="IPR013083">
    <property type="entry name" value="Znf_RING/FYVE/PHD"/>
</dbReference>
<dbReference type="FunFam" id="1.20.5.730:FF:000005">
    <property type="entry name" value="RABaptiN (Rab effector)"/>
    <property type="match status" value="1"/>
</dbReference>
<dbReference type="SMART" id="SM00064">
    <property type="entry name" value="FYVE"/>
    <property type="match status" value="1"/>
</dbReference>
<evidence type="ECO:0000256" key="7">
    <source>
        <dbReference type="ARBA" id="ARBA00022583"/>
    </source>
</evidence>
<feature type="compositionally biased region" description="Low complexity" evidence="16">
    <location>
        <begin position="14"/>
        <end position="26"/>
    </location>
</feature>
<feature type="compositionally biased region" description="Low complexity" evidence="16">
    <location>
        <begin position="315"/>
        <end position="326"/>
    </location>
</feature>
<keyword evidence="8" id="KW-0479">Metal-binding</keyword>
<keyword evidence="13 15" id="KW-0175">Coiled coil</keyword>
<dbReference type="InterPro" id="IPR017455">
    <property type="entry name" value="Znf_FYVE-rel"/>
</dbReference>
<evidence type="ECO:0000259" key="17">
    <source>
        <dbReference type="PROSITE" id="PS50178"/>
    </source>
</evidence>
<reference evidence="18" key="1">
    <citation type="submission" date="2023-01" db="EMBL/GenBank/DDBJ databases">
        <title>Genome assembly of the deep-sea coral Lophelia pertusa.</title>
        <authorList>
            <person name="Herrera S."/>
            <person name="Cordes E."/>
        </authorList>
    </citation>
    <scope>NUCLEOTIDE SEQUENCE</scope>
    <source>
        <strain evidence="18">USNM1676648</strain>
        <tissue evidence="18">Polyp</tissue>
    </source>
</reference>
<feature type="compositionally biased region" description="Basic and acidic residues" evidence="16">
    <location>
        <begin position="53"/>
        <end position="64"/>
    </location>
</feature>
<dbReference type="InterPro" id="IPR000306">
    <property type="entry name" value="Znf_FYVE"/>
</dbReference>
<comment type="similarity">
    <text evidence="3">Belongs to the rabaptin family.</text>
</comment>
<dbReference type="PANTHER" id="PTHR31179:SF7">
    <property type="entry name" value="FYVE-TYPE DOMAIN-CONTAINING PROTEIN"/>
    <property type="match status" value="1"/>
</dbReference>
<dbReference type="Pfam" id="PF01363">
    <property type="entry name" value="FYVE"/>
    <property type="match status" value="1"/>
</dbReference>
<dbReference type="SUPFAM" id="SSF57903">
    <property type="entry name" value="FYVE/PHD zinc finger"/>
    <property type="match status" value="1"/>
</dbReference>
<evidence type="ECO:0000256" key="6">
    <source>
        <dbReference type="ARBA" id="ARBA00022553"/>
    </source>
</evidence>
<dbReference type="GO" id="GO:0015031">
    <property type="term" value="P:protein transport"/>
    <property type="evidence" value="ECO:0007669"/>
    <property type="project" value="UniProtKB-KW"/>
</dbReference>
<dbReference type="InterPro" id="IPR015390">
    <property type="entry name" value="Rabaptin_Rab5-bd_dom"/>
</dbReference>
<keyword evidence="6" id="KW-0597">Phosphoprotein</keyword>
<dbReference type="Gene3D" id="1.20.5.730">
    <property type="entry name" value="Single helix bin"/>
    <property type="match status" value="1"/>
</dbReference>
<evidence type="ECO:0000256" key="8">
    <source>
        <dbReference type="ARBA" id="ARBA00022723"/>
    </source>
</evidence>
<evidence type="ECO:0000256" key="1">
    <source>
        <dbReference type="ARBA" id="ARBA00004412"/>
    </source>
</evidence>
<name>A0A9W9YCU1_9CNID</name>
<feature type="coiled-coil region" evidence="15">
    <location>
        <begin position="468"/>
        <end position="502"/>
    </location>
</feature>
<dbReference type="Pfam" id="PF03528">
    <property type="entry name" value="Rabaptin"/>
    <property type="match status" value="2"/>
</dbReference>
<keyword evidence="9" id="KW-0967">Endosome</keyword>
<dbReference type="EMBL" id="MU827785">
    <property type="protein sequence ID" value="KAJ7333735.1"/>
    <property type="molecule type" value="Genomic_DNA"/>
</dbReference>
<dbReference type="InterPro" id="IPR018514">
    <property type="entry name" value="Rabaptin_CC"/>
</dbReference>
<evidence type="ECO:0000256" key="15">
    <source>
        <dbReference type="SAM" id="Coils"/>
    </source>
</evidence>
<evidence type="ECO:0000256" key="11">
    <source>
        <dbReference type="ARBA" id="ARBA00022833"/>
    </source>
</evidence>
<proteinExistence type="inferred from homology"/>
<dbReference type="InterPro" id="IPR003914">
    <property type="entry name" value="Rabaptin"/>
</dbReference>
<feature type="domain" description="FYVE-type" evidence="17">
    <location>
        <begin position="668"/>
        <end position="726"/>
    </location>
</feature>
<dbReference type="SUPFAM" id="SSF103652">
    <property type="entry name" value="G protein-binding domain"/>
    <property type="match status" value="2"/>
</dbReference>
<feature type="coiled-coil region" evidence="15">
    <location>
        <begin position="369"/>
        <end position="406"/>
    </location>
</feature>
<keyword evidence="19" id="KW-1185">Reference proteome</keyword>
<evidence type="ECO:0000313" key="19">
    <source>
        <dbReference type="Proteomes" id="UP001163046"/>
    </source>
</evidence>
<evidence type="ECO:0000256" key="5">
    <source>
        <dbReference type="ARBA" id="ARBA00022490"/>
    </source>
</evidence>
<gene>
    <name evidence="18" type="primary">RABEP1_2</name>
    <name evidence="18" type="ORF">OS493_015822</name>
</gene>
<evidence type="ECO:0000313" key="18">
    <source>
        <dbReference type="EMBL" id="KAJ7333735.1"/>
    </source>
</evidence>
<feature type="region of interest" description="Disordered" evidence="16">
    <location>
        <begin position="226"/>
        <end position="353"/>
    </location>
</feature>
<dbReference type="Proteomes" id="UP001163046">
    <property type="component" value="Unassembled WGS sequence"/>
</dbReference>
<dbReference type="InterPro" id="IPR011011">
    <property type="entry name" value="Znf_FYVE_PHD"/>
</dbReference>
<evidence type="ECO:0000256" key="4">
    <source>
        <dbReference type="ARBA" id="ARBA00022448"/>
    </source>
</evidence>
<keyword evidence="11" id="KW-0862">Zinc</keyword>
<feature type="compositionally biased region" description="Polar residues" evidence="16">
    <location>
        <begin position="294"/>
        <end position="307"/>
    </location>
</feature>
<evidence type="ECO:0000256" key="13">
    <source>
        <dbReference type="ARBA" id="ARBA00023054"/>
    </source>
</evidence>
<dbReference type="PANTHER" id="PTHR31179">
    <property type="entry name" value="RAB GTPASE-BINDING EFFECTOR PROTEIN"/>
    <property type="match status" value="1"/>
</dbReference>
<protein>
    <submittedName>
        <fullName evidence="18">Effector protein 1</fullName>
    </submittedName>
</protein>
<dbReference type="GO" id="GO:0008270">
    <property type="term" value="F:zinc ion binding"/>
    <property type="evidence" value="ECO:0007669"/>
    <property type="project" value="UniProtKB-KW"/>
</dbReference>
<comment type="subcellular location">
    <subcellularLocation>
        <location evidence="2">Cytoplasm</location>
    </subcellularLocation>
    <subcellularLocation>
        <location evidence="1">Early endosome</location>
    </subcellularLocation>
</comment>
<evidence type="ECO:0000256" key="14">
    <source>
        <dbReference type="PROSITE-ProRule" id="PRU00091"/>
    </source>
</evidence>
<keyword evidence="10 14" id="KW-0863">Zinc-finger</keyword>
<dbReference type="GO" id="GO:0006897">
    <property type="term" value="P:endocytosis"/>
    <property type="evidence" value="ECO:0007669"/>
    <property type="project" value="UniProtKB-KW"/>
</dbReference>